<evidence type="ECO:0000256" key="1">
    <source>
        <dbReference type="ARBA" id="ARBA00009437"/>
    </source>
</evidence>
<dbReference type="PANTHER" id="PTHR30419:SF8">
    <property type="entry name" value="NITROGEN ASSIMILATION TRANSCRIPTIONAL ACTIVATOR-RELATED"/>
    <property type="match status" value="1"/>
</dbReference>
<dbReference type="STRING" id="1691903.A9B99_10760"/>
<keyword evidence="4" id="KW-0804">Transcription</keyword>
<dbReference type="EMBL" id="LYRP01000033">
    <property type="protein sequence ID" value="OAT76260.1"/>
    <property type="molecule type" value="Genomic_DNA"/>
</dbReference>
<evidence type="ECO:0000259" key="5">
    <source>
        <dbReference type="PROSITE" id="PS50931"/>
    </source>
</evidence>
<dbReference type="RefSeq" id="WP_064599732.1">
    <property type="nucleotide sequence ID" value="NZ_LYRP01000033.1"/>
</dbReference>
<proteinExistence type="inferred from homology"/>
<dbReference type="PANTHER" id="PTHR30419">
    <property type="entry name" value="HTH-TYPE TRANSCRIPTIONAL REGULATOR YBHD"/>
    <property type="match status" value="1"/>
</dbReference>
<dbReference type="AlphaFoldDB" id="A0A1B7L1T5"/>
<protein>
    <submittedName>
        <fullName evidence="6">LysR family transcriptional regulator</fullName>
    </submittedName>
</protein>
<reference evidence="7" key="1">
    <citation type="submission" date="2016-05" db="EMBL/GenBank/DDBJ databases">
        <authorList>
            <person name="Behera P."/>
            <person name="Vaishampayan P."/>
            <person name="Singh N."/>
            <person name="Raina V."/>
            <person name="Suar M."/>
            <person name="Pattnaik A."/>
            <person name="Rastogi G."/>
        </authorList>
    </citation>
    <scope>NUCLEOTIDE SEQUENCE [LARGE SCALE GENOMIC DNA]</scope>
    <source>
        <strain evidence="7">MP23</strain>
    </source>
</reference>
<dbReference type="OrthoDB" id="6804990at2"/>
<accession>A0A1B7L1T5</accession>
<sequence>MLNNELRYFLAVATTGSLSQASQQLYVASSAISRQIHKLESRMGVTLFQRHARGMVLTDAGQILANHVRKSLRDMDNAVAEIQGLKAVRKALVRLACTDGMAFDLFPGLIARFRRHYPSVSFDLQVGTAQAVAEWVRKGTCDAACQFSLAPERDVDIVTSWPAPVLLLLHPGHPLAQQEKIAISDLQDYPVALPESGTTIRQLFDLSCRLAGTFLEPALSCNNFATLYGATRQLSGAVTVCSHFSVLWRAKQDGMVLKPIDSPTLSQRTLQLQTPASQNRSAALNLFLEETVATLTQAHHSHFPPASHAPK</sequence>
<evidence type="ECO:0000256" key="4">
    <source>
        <dbReference type="ARBA" id="ARBA00023163"/>
    </source>
</evidence>
<dbReference type="InterPro" id="IPR036388">
    <property type="entry name" value="WH-like_DNA-bd_sf"/>
</dbReference>
<comment type="caution">
    <text evidence="6">The sequence shown here is derived from an EMBL/GenBank/DDBJ whole genome shotgun (WGS) entry which is preliminary data.</text>
</comment>
<dbReference type="GO" id="GO:0003700">
    <property type="term" value="F:DNA-binding transcription factor activity"/>
    <property type="evidence" value="ECO:0007669"/>
    <property type="project" value="InterPro"/>
</dbReference>
<organism evidence="6 7">
    <name type="scientific">Mangrovibacter phragmitis</name>
    <dbReference type="NCBI Taxonomy" id="1691903"/>
    <lineage>
        <taxon>Bacteria</taxon>
        <taxon>Pseudomonadati</taxon>
        <taxon>Pseudomonadota</taxon>
        <taxon>Gammaproteobacteria</taxon>
        <taxon>Enterobacterales</taxon>
        <taxon>Enterobacteriaceae</taxon>
        <taxon>Mangrovibacter</taxon>
    </lineage>
</organism>
<keyword evidence="2" id="KW-0805">Transcription regulation</keyword>
<feature type="domain" description="HTH lysR-type" evidence="5">
    <location>
        <begin position="1"/>
        <end position="58"/>
    </location>
</feature>
<dbReference type="Pfam" id="PF03466">
    <property type="entry name" value="LysR_substrate"/>
    <property type="match status" value="1"/>
</dbReference>
<dbReference type="GO" id="GO:0003677">
    <property type="term" value="F:DNA binding"/>
    <property type="evidence" value="ECO:0007669"/>
    <property type="project" value="UniProtKB-KW"/>
</dbReference>
<dbReference type="InterPro" id="IPR000847">
    <property type="entry name" value="LysR_HTH_N"/>
</dbReference>
<comment type="similarity">
    <text evidence="1">Belongs to the LysR transcriptional regulatory family.</text>
</comment>
<dbReference type="GO" id="GO:0005829">
    <property type="term" value="C:cytosol"/>
    <property type="evidence" value="ECO:0007669"/>
    <property type="project" value="TreeGrafter"/>
</dbReference>
<gene>
    <name evidence="6" type="ORF">A9B99_10760</name>
</gene>
<dbReference type="SUPFAM" id="SSF46785">
    <property type="entry name" value="Winged helix' DNA-binding domain"/>
    <property type="match status" value="1"/>
</dbReference>
<evidence type="ECO:0000313" key="7">
    <source>
        <dbReference type="Proteomes" id="UP000078225"/>
    </source>
</evidence>
<keyword evidence="3" id="KW-0238">DNA-binding</keyword>
<dbReference type="SUPFAM" id="SSF53850">
    <property type="entry name" value="Periplasmic binding protein-like II"/>
    <property type="match status" value="1"/>
</dbReference>
<dbReference type="FunFam" id="1.10.10.10:FF:000001">
    <property type="entry name" value="LysR family transcriptional regulator"/>
    <property type="match status" value="1"/>
</dbReference>
<dbReference type="PROSITE" id="PS50931">
    <property type="entry name" value="HTH_LYSR"/>
    <property type="match status" value="1"/>
</dbReference>
<dbReference type="Proteomes" id="UP000078225">
    <property type="component" value="Unassembled WGS sequence"/>
</dbReference>
<keyword evidence="7" id="KW-1185">Reference proteome</keyword>
<evidence type="ECO:0000313" key="6">
    <source>
        <dbReference type="EMBL" id="OAT76260.1"/>
    </source>
</evidence>
<dbReference type="InterPro" id="IPR036390">
    <property type="entry name" value="WH_DNA-bd_sf"/>
</dbReference>
<dbReference type="Gene3D" id="1.10.10.10">
    <property type="entry name" value="Winged helix-like DNA-binding domain superfamily/Winged helix DNA-binding domain"/>
    <property type="match status" value="1"/>
</dbReference>
<evidence type="ECO:0000256" key="2">
    <source>
        <dbReference type="ARBA" id="ARBA00023015"/>
    </source>
</evidence>
<dbReference type="InterPro" id="IPR005119">
    <property type="entry name" value="LysR_subst-bd"/>
</dbReference>
<dbReference type="PRINTS" id="PR00039">
    <property type="entry name" value="HTHLYSR"/>
</dbReference>
<evidence type="ECO:0000256" key="3">
    <source>
        <dbReference type="ARBA" id="ARBA00023125"/>
    </source>
</evidence>
<dbReference type="Gene3D" id="3.40.190.290">
    <property type="match status" value="1"/>
</dbReference>
<name>A0A1B7L1T5_9ENTR</name>
<dbReference type="InterPro" id="IPR050950">
    <property type="entry name" value="HTH-type_LysR_regulators"/>
</dbReference>
<dbReference type="Pfam" id="PF00126">
    <property type="entry name" value="HTH_1"/>
    <property type="match status" value="1"/>
</dbReference>